<dbReference type="InterPro" id="IPR025110">
    <property type="entry name" value="AMP-bd_C"/>
</dbReference>
<proteinExistence type="inferred from homology"/>
<dbReference type="AlphaFoldDB" id="W7IQD4"/>
<sequence length="546" mass="58623">MTPALPSYASGTSDVPLLGDTIGADLDRTVAAHGDREALVDRGTGRRWTYAEFARDVNAVAHGLLGLGVGKGDRVGIWAPNCAEWVLTQYATAKVGAILVNINPAYRVHELQYVLNQAGIRTLVAAEGFKTSDYAAMIEEVRPNCAALEDVVLIGQETWNALLATEGDPATLAGIGATLSADDPINIQYTSGTTGFPKGATLSHHNILNNGFFVGELCSYTEQDRICIPVPFYHCFGMVMGNLAATSHGACVVIPAPGFDPAATLAATAEEKCTSLYGVPTMFIAVLAEPGLDGLDLSALRTGIMAGSPCPVEVMKQVIDRLGMTEVTICYGMTETSPVSTQTRADDSVERRVSTVGRVHPHLEVKVVDPDSGRTLPRGEPGELCTRGYSVMLGYWEQPDKTAEAVDAARWMHTGDLAVMDGEGYLNITGRIKDMVIRGGENVYPREVEEFLYTHPAVLDAQVIGVPDPRYGEELMAWVRLRDGAGPLTAEAVREFCTGKLAHYKIPRYVHVVDEFPMTVTGKVRKVEMRAAAVQILGLDAPAETA</sequence>
<dbReference type="RefSeq" id="WP_035289059.1">
    <property type="nucleotide sequence ID" value="NZ_AYXG01000230.1"/>
</dbReference>
<dbReference type="Gene3D" id="3.30.300.30">
    <property type="match status" value="1"/>
</dbReference>
<dbReference type="GO" id="GO:0031956">
    <property type="term" value="F:medium-chain fatty acid-CoA ligase activity"/>
    <property type="evidence" value="ECO:0007669"/>
    <property type="project" value="TreeGrafter"/>
</dbReference>
<protein>
    <submittedName>
        <fullName evidence="5">Acetoacetyl-CoA synthetase</fullName>
        <ecNumber evidence="5">6.2.1.16</ecNumber>
        <ecNumber evidence="5">6.2.1.3</ecNumber>
    </submittedName>
</protein>
<dbReference type="CDD" id="cd05917">
    <property type="entry name" value="FACL_like_2"/>
    <property type="match status" value="1"/>
</dbReference>
<feature type="domain" description="AMP-binding enzyme C-terminal" evidence="4">
    <location>
        <begin position="447"/>
        <end position="523"/>
    </location>
</feature>
<dbReference type="InterPro" id="IPR042099">
    <property type="entry name" value="ANL_N_sf"/>
</dbReference>
<evidence type="ECO:0000313" key="5">
    <source>
        <dbReference type="EMBL" id="EWC58741.1"/>
    </source>
</evidence>
<dbReference type="STRING" id="909613.UO65_5992"/>
<evidence type="ECO:0000259" key="4">
    <source>
        <dbReference type="Pfam" id="PF13193"/>
    </source>
</evidence>
<dbReference type="PANTHER" id="PTHR43201:SF5">
    <property type="entry name" value="MEDIUM-CHAIN ACYL-COA LIGASE ACSF2, MITOCHONDRIAL"/>
    <property type="match status" value="1"/>
</dbReference>
<comment type="caution">
    <text evidence="5">The sequence shown here is derived from an EMBL/GenBank/DDBJ whole genome shotgun (WGS) entry which is preliminary data.</text>
</comment>
<dbReference type="EC" id="6.2.1.3" evidence="5"/>
<evidence type="ECO:0000313" key="6">
    <source>
        <dbReference type="Proteomes" id="UP000019277"/>
    </source>
</evidence>
<dbReference type="Proteomes" id="UP000019277">
    <property type="component" value="Unassembled WGS sequence"/>
</dbReference>
<accession>W7IQD4</accession>
<dbReference type="InterPro" id="IPR045851">
    <property type="entry name" value="AMP-bd_C_sf"/>
</dbReference>
<evidence type="ECO:0000259" key="3">
    <source>
        <dbReference type="Pfam" id="PF00501"/>
    </source>
</evidence>
<comment type="similarity">
    <text evidence="1">Belongs to the ATP-dependent AMP-binding enzyme family.</text>
</comment>
<dbReference type="GO" id="GO:0004467">
    <property type="term" value="F:long-chain fatty acid-CoA ligase activity"/>
    <property type="evidence" value="ECO:0007669"/>
    <property type="project" value="UniProtKB-EC"/>
</dbReference>
<keyword evidence="2 5" id="KW-0436">Ligase</keyword>
<dbReference type="EC" id="6.2.1.16" evidence="5"/>
<dbReference type="GO" id="GO:0030729">
    <property type="term" value="F:acetoacetate-CoA ligase activity"/>
    <property type="evidence" value="ECO:0007669"/>
    <property type="project" value="UniProtKB-EC"/>
</dbReference>
<name>W7IQD4_9PSEU</name>
<dbReference type="FunFam" id="3.30.300.30:FF:000008">
    <property type="entry name" value="2,3-dihydroxybenzoate-AMP ligase"/>
    <property type="match status" value="1"/>
</dbReference>
<evidence type="ECO:0000256" key="2">
    <source>
        <dbReference type="ARBA" id="ARBA00022598"/>
    </source>
</evidence>
<dbReference type="InterPro" id="IPR000873">
    <property type="entry name" value="AMP-dep_synth/lig_dom"/>
</dbReference>
<keyword evidence="6" id="KW-1185">Reference proteome</keyword>
<dbReference type="SUPFAM" id="SSF56801">
    <property type="entry name" value="Acetyl-CoA synthetase-like"/>
    <property type="match status" value="1"/>
</dbReference>
<reference evidence="5 6" key="1">
    <citation type="journal article" date="2014" name="Genome Announc.">
        <title>Draft Genome Sequence of the Antitrypanosomally Active Sponge-Associated Bacterium Actinokineospora sp. Strain EG49.</title>
        <authorList>
            <person name="Harjes J."/>
            <person name="Ryu T."/>
            <person name="Abdelmohsen U.R."/>
            <person name="Moitinho-Silva L."/>
            <person name="Horn H."/>
            <person name="Ravasi T."/>
            <person name="Hentschel U."/>
        </authorList>
    </citation>
    <scope>NUCLEOTIDE SEQUENCE [LARGE SCALE GENOMIC DNA]</scope>
    <source>
        <strain evidence="5 6">EG49</strain>
    </source>
</reference>
<dbReference type="Gene3D" id="3.40.50.12780">
    <property type="entry name" value="N-terminal domain of ligase-like"/>
    <property type="match status" value="1"/>
</dbReference>
<evidence type="ECO:0000256" key="1">
    <source>
        <dbReference type="ARBA" id="ARBA00006432"/>
    </source>
</evidence>
<dbReference type="EMBL" id="AYXG01000230">
    <property type="protein sequence ID" value="EWC58741.1"/>
    <property type="molecule type" value="Genomic_DNA"/>
</dbReference>
<dbReference type="FunFam" id="3.40.50.12780:FF:000003">
    <property type="entry name" value="Long-chain-fatty-acid--CoA ligase FadD"/>
    <property type="match status" value="1"/>
</dbReference>
<dbReference type="InterPro" id="IPR020845">
    <property type="entry name" value="AMP-binding_CS"/>
</dbReference>
<organism evidence="5 6">
    <name type="scientific">Actinokineospora spheciospongiae</name>
    <dbReference type="NCBI Taxonomy" id="909613"/>
    <lineage>
        <taxon>Bacteria</taxon>
        <taxon>Bacillati</taxon>
        <taxon>Actinomycetota</taxon>
        <taxon>Actinomycetes</taxon>
        <taxon>Pseudonocardiales</taxon>
        <taxon>Pseudonocardiaceae</taxon>
        <taxon>Actinokineospora</taxon>
    </lineage>
</organism>
<dbReference type="PATRIC" id="fig|909613.9.peg.5993"/>
<dbReference type="PROSITE" id="PS00455">
    <property type="entry name" value="AMP_BINDING"/>
    <property type="match status" value="1"/>
</dbReference>
<dbReference type="Pfam" id="PF13193">
    <property type="entry name" value="AMP-binding_C"/>
    <property type="match status" value="1"/>
</dbReference>
<gene>
    <name evidence="5" type="ORF">UO65_5992</name>
</gene>
<feature type="domain" description="AMP-dependent synthetase/ligase" evidence="3">
    <location>
        <begin position="27"/>
        <end position="396"/>
    </location>
</feature>
<dbReference type="eggNOG" id="COG0318">
    <property type="taxonomic scope" value="Bacteria"/>
</dbReference>
<dbReference type="Pfam" id="PF00501">
    <property type="entry name" value="AMP-binding"/>
    <property type="match status" value="1"/>
</dbReference>
<dbReference type="OrthoDB" id="9803968at2"/>
<dbReference type="PANTHER" id="PTHR43201">
    <property type="entry name" value="ACYL-COA SYNTHETASE"/>
    <property type="match status" value="1"/>
</dbReference>